<dbReference type="Pfam" id="PF08868">
    <property type="entry name" value="YugN"/>
    <property type="match status" value="1"/>
</dbReference>
<dbReference type="AlphaFoldDB" id="A0A1Y3PF38"/>
<protein>
    <recommendedName>
        <fullName evidence="3">YugN-like family protein</fullName>
    </recommendedName>
</protein>
<accession>A0A1Y3PF38</accession>
<sequence>MVFKDSGLAGTQKTFAELEKVMKKLGFTRWTWDYDHATYDMRFDDLDNKQTYYLRVRANCIQGRLESPRAVLKLEDPIMGRHILHHGMDYDAEIPQKFVQTAEQVIGTLKEQLEVA</sequence>
<comment type="caution">
    <text evidence="1">The sequence shown here is derived from an EMBL/GenBank/DDBJ whole genome shotgun (WGS) entry which is preliminary data.</text>
</comment>
<dbReference type="SUPFAM" id="SSF160755">
    <property type="entry name" value="YugN-like"/>
    <property type="match status" value="1"/>
</dbReference>
<dbReference type="EMBL" id="LZRT01000095">
    <property type="protein sequence ID" value="OUM85952.1"/>
    <property type="molecule type" value="Genomic_DNA"/>
</dbReference>
<dbReference type="InterPro" id="IPR014967">
    <property type="entry name" value="Uncharacterised_YugN-like"/>
</dbReference>
<evidence type="ECO:0000313" key="2">
    <source>
        <dbReference type="Proteomes" id="UP000196475"/>
    </source>
</evidence>
<dbReference type="InterPro" id="IPR036491">
    <property type="entry name" value="YugN-like_sf"/>
</dbReference>
<gene>
    <name evidence="1" type="ORF">BAA01_15300</name>
</gene>
<proteinExistence type="predicted"/>
<evidence type="ECO:0008006" key="3">
    <source>
        <dbReference type="Google" id="ProtNLM"/>
    </source>
</evidence>
<name>A0A1Y3PF38_9BACI</name>
<dbReference type="Gene3D" id="3.30.310.100">
    <property type="entry name" value="YugN-like"/>
    <property type="match status" value="1"/>
</dbReference>
<organism evidence="1 2">
    <name type="scientific">Bacillus thermozeamaize</name>
    <dbReference type="NCBI Taxonomy" id="230954"/>
    <lineage>
        <taxon>Bacteria</taxon>
        <taxon>Bacillati</taxon>
        <taxon>Bacillota</taxon>
        <taxon>Bacilli</taxon>
        <taxon>Bacillales</taxon>
        <taxon>Bacillaceae</taxon>
        <taxon>Bacillus</taxon>
    </lineage>
</organism>
<reference evidence="2" key="1">
    <citation type="submission" date="2016-06" db="EMBL/GenBank/DDBJ databases">
        <authorList>
            <person name="Nascimento L."/>
            <person name="Pereira R.V."/>
            <person name="Martins L.F."/>
            <person name="Quaggio R.B."/>
            <person name="Silva A.M."/>
            <person name="Setubal J.C."/>
        </authorList>
    </citation>
    <scope>NUCLEOTIDE SEQUENCE [LARGE SCALE GENOMIC DNA]</scope>
</reference>
<evidence type="ECO:0000313" key="1">
    <source>
        <dbReference type="EMBL" id="OUM85952.1"/>
    </source>
</evidence>
<dbReference type="Proteomes" id="UP000196475">
    <property type="component" value="Unassembled WGS sequence"/>
</dbReference>